<dbReference type="Proteomes" id="UP001249851">
    <property type="component" value="Unassembled WGS sequence"/>
</dbReference>
<evidence type="ECO:0000259" key="3">
    <source>
        <dbReference type="Pfam" id="PF15082"/>
    </source>
</evidence>
<proteinExistence type="predicted"/>
<organism evidence="4 5">
    <name type="scientific">Acropora cervicornis</name>
    <name type="common">Staghorn coral</name>
    <dbReference type="NCBI Taxonomy" id="6130"/>
    <lineage>
        <taxon>Eukaryota</taxon>
        <taxon>Metazoa</taxon>
        <taxon>Cnidaria</taxon>
        <taxon>Anthozoa</taxon>
        <taxon>Hexacorallia</taxon>
        <taxon>Scleractinia</taxon>
        <taxon>Astrocoeniina</taxon>
        <taxon>Acroporidae</taxon>
        <taxon>Acropora</taxon>
    </lineage>
</organism>
<dbReference type="Pfam" id="PF15082">
    <property type="entry name" value="DUF4549"/>
    <property type="match status" value="1"/>
</dbReference>
<protein>
    <recommendedName>
        <fullName evidence="3">DUF4549 domain-containing protein</fullName>
    </recommendedName>
</protein>
<keyword evidence="1" id="KW-0175">Coiled coil</keyword>
<evidence type="ECO:0000256" key="2">
    <source>
        <dbReference type="SAM" id="MobiDB-lite"/>
    </source>
</evidence>
<dbReference type="InterPro" id="IPR040401">
    <property type="entry name" value="CCDC162"/>
</dbReference>
<dbReference type="AlphaFoldDB" id="A0AAD9PVB8"/>
<evidence type="ECO:0000313" key="4">
    <source>
        <dbReference type="EMBL" id="KAK2549743.1"/>
    </source>
</evidence>
<feature type="coiled-coil region" evidence="1">
    <location>
        <begin position="10"/>
        <end position="37"/>
    </location>
</feature>
<dbReference type="EMBL" id="JARQWQ010000121">
    <property type="protein sequence ID" value="KAK2549743.1"/>
    <property type="molecule type" value="Genomic_DNA"/>
</dbReference>
<feature type="domain" description="DUF4549" evidence="3">
    <location>
        <begin position="5"/>
        <end position="146"/>
    </location>
</feature>
<dbReference type="PANTHER" id="PTHR33331:SF13">
    <property type="entry name" value="COILED-COIL DOMAIN CONTAINING 162"/>
    <property type="match status" value="1"/>
</dbReference>
<gene>
    <name evidence="4" type="ORF">P5673_029715</name>
</gene>
<evidence type="ECO:0000313" key="5">
    <source>
        <dbReference type="Proteomes" id="UP001249851"/>
    </source>
</evidence>
<feature type="region of interest" description="Disordered" evidence="2">
    <location>
        <begin position="1063"/>
        <end position="1091"/>
    </location>
</feature>
<sequence>MEAIYEVSSSEKVRSLEEDLRKELKELQNEVEDGNFMTSSVAPKAFGSIPLPKDVDHFRRERKLAIGKSLQVREAKPLIVQSDVMYEEMSSCSQAEFTGKSIPLLLHQFFVERIEHLVQCKHMHMLRWARFCEHTKAIESLFPLYQKRLSYIMEEYHDCLQRARRLSVACEATLAGSESAMSVVTMEDLLIYTRWFICMLHSVKRINAFLRNSIQPQIIDKEVKPQEQELKVSAGPPSKARGQLKKILSQVSITAHLHVLRPTTLPDADLPPPPPLSLSPYQLVSGVNPSFAAAAAASGGGLASDEINLKLPLHETSLAAIKSMLEFFMTCYAVEMDINQINTHADEMDLFTMVTRRFKKVFSKQEQLRTFPVYDASVEEFGDSKIRSEGAMHTFKQQSNWISFNPFWPEKTLAEVKTTTKLKQNANIDELLRAHSRFLHVQDGQRVLSSLKEHAKAILEPPKPQSASVTTYRTQNDTDGVWKRIFSYASVSLNSKDDVLEFDTKISEDDMGGSSHTTGEFHLGTAVEMLGLDDEDAKAQASKLQGAYMSFLLLRHLRLRDLQRSCLGILNYFRSTERTLTINDAGLSLEAGKLKTSKHQVFHGGGIAGVGSHQYIHNTPADYRVEQSEFMEFSEVENHDDFFTIEEGRVHIQDQRGYYILYDSALADFKELETDLLLVATHFIEKDKDFRLPSKISRGDRIDLSAYGHQQVDRFAVLLDLWTNEVAYLENKKQVMVNVMHSRPRFDFTADYFVKIYRAECVCLRLHSNLIKSILDAQIDDEREYVQKVCREDNPAMFGLPHRIIPQQHIAVNTSRPALNYIYMLEFHPSLGMASRVHEALQNALKMFIQIHKPKTTGEMISLESRLFEVLQKEWENQEPTGHSFAQQTQKDLFSEVFVEDPIFVCEVAQSLVITLRYRLITAAQETDVVTKAYKHRAKEIGFDEYHAFLRAVSFDFAQAKPEAEMQSALITLVTEDDSRVDRYTPAYTPLAIQELDEKHLGAFSFRTREGFLQLVSGPGVQKLQTILMAQIVHKNLMISSILQLEGCSKMLSAAKAKAVENEKGAGLSPRSSHDTSFASRASSAEPGASTHFTTFSSKRLDREFERKLQEVFVSVQLEKTFLRDKMLNDYIYKKEQMGTAMKNIDEVIKLKRKLVTDFCENLHKRVSKYSLQSQIIAYFASLLNLMVNFPSTRDAHFVIGEEDEKKTEEDDKVTYDPKHFTPRPRRLLSSDGKTLLNIWFIPHYTEVSGATSTKSPSNKNKIA</sequence>
<reference evidence="4" key="2">
    <citation type="journal article" date="2023" name="Science">
        <title>Genomic signatures of disease resistance in endangered staghorn corals.</title>
        <authorList>
            <person name="Vollmer S.V."/>
            <person name="Selwyn J.D."/>
            <person name="Despard B.A."/>
            <person name="Roesel C.L."/>
        </authorList>
    </citation>
    <scope>NUCLEOTIDE SEQUENCE</scope>
    <source>
        <strain evidence="4">K2</strain>
    </source>
</reference>
<evidence type="ECO:0000256" key="1">
    <source>
        <dbReference type="SAM" id="Coils"/>
    </source>
</evidence>
<name>A0AAD9PVB8_ACRCE</name>
<keyword evidence="5" id="KW-1185">Reference proteome</keyword>
<dbReference type="InterPro" id="IPR029376">
    <property type="entry name" value="DUF4549"/>
</dbReference>
<dbReference type="PANTHER" id="PTHR33331">
    <property type="entry name" value="COILED-COIL DOMAIN-CONTAINING PROTEIN 162"/>
    <property type="match status" value="1"/>
</dbReference>
<accession>A0AAD9PVB8</accession>
<comment type="caution">
    <text evidence="4">The sequence shown here is derived from an EMBL/GenBank/DDBJ whole genome shotgun (WGS) entry which is preliminary data.</text>
</comment>
<reference evidence="4" key="1">
    <citation type="journal article" date="2023" name="G3 (Bethesda)">
        <title>Whole genome assembly and annotation of the endangered Caribbean coral Acropora cervicornis.</title>
        <authorList>
            <person name="Selwyn J.D."/>
            <person name="Vollmer S.V."/>
        </authorList>
    </citation>
    <scope>NUCLEOTIDE SEQUENCE</scope>
    <source>
        <strain evidence="4">K2</strain>
    </source>
</reference>